<organism evidence="1 2">
    <name type="scientific">Paenibacillus nuruki</name>
    <dbReference type="NCBI Taxonomy" id="1886670"/>
    <lineage>
        <taxon>Bacteria</taxon>
        <taxon>Bacillati</taxon>
        <taxon>Bacillota</taxon>
        <taxon>Bacilli</taxon>
        <taxon>Bacillales</taxon>
        <taxon>Paenibacillaceae</taxon>
        <taxon>Paenibacillus</taxon>
    </lineage>
</organism>
<comment type="caution">
    <text evidence="1">The sequence shown here is derived from an EMBL/GenBank/DDBJ whole genome shotgun (WGS) entry which is preliminary data.</text>
</comment>
<reference evidence="1 2" key="1">
    <citation type="submission" date="2016-08" db="EMBL/GenBank/DDBJ databases">
        <title>Genome sequencing of Paenibacillus sp. TI45-13ar, isolated from Korean traditional nuruk.</title>
        <authorList>
            <person name="Kim S.-J."/>
        </authorList>
    </citation>
    <scope>NUCLEOTIDE SEQUENCE [LARGE SCALE GENOMIC DNA]</scope>
    <source>
        <strain evidence="1 2">TI45-13ar</strain>
    </source>
</reference>
<proteinExistence type="predicted"/>
<dbReference type="AlphaFoldDB" id="A0A1E3L7F3"/>
<evidence type="ECO:0000313" key="1">
    <source>
        <dbReference type="EMBL" id="ODP29742.1"/>
    </source>
</evidence>
<dbReference type="Proteomes" id="UP000094578">
    <property type="component" value="Unassembled WGS sequence"/>
</dbReference>
<protein>
    <submittedName>
        <fullName evidence="1">Uncharacterized protein</fullName>
    </submittedName>
</protein>
<sequence length="155" mass="18117">MTEPFLEKVKLSLPVGLWIENCLSSGIPAAQLLDFIHHKDFATIVSKVDDPNMDMLDRLHIATEMNDPWERAMIEGYRFKFIHIGGVKRLLKLRFQLQEHKDYSQHENRLSGLRLTSDQKDMLEERIGIQWEMVAELQTDSYSTTIQIRLKNESC</sequence>
<evidence type="ECO:0000313" key="2">
    <source>
        <dbReference type="Proteomes" id="UP000094578"/>
    </source>
</evidence>
<dbReference type="RefSeq" id="WP_083243343.1">
    <property type="nucleotide sequence ID" value="NZ_MDER01000029.1"/>
</dbReference>
<keyword evidence="2" id="KW-1185">Reference proteome</keyword>
<gene>
    <name evidence="1" type="ORF">PTI45_00896</name>
</gene>
<dbReference type="EMBL" id="MDER01000029">
    <property type="protein sequence ID" value="ODP29742.1"/>
    <property type="molecule type" value="Genomic_DNA"/>
</dbReference>
<name>A0A1E3L7F3_9BACL</name>
<accession>A0A1E3L7F3</accession>
<dbReference type="STRING" id="1886670.PTI45_00896"/>